<feature type="compositionally biased region" description="Polar residues" evidence="3">
    <location>
        <begin position="387"/>
        <end position="396"/>
    </location>
</feature>
<feature type="compositionally biased region" description="Basic and acidic residues" evidence="3">
    <location>
        <begin position="405"/>
        <end position="419"/>
    </location>
</feature>
<feature type="compositionally biased region" description="Low complexity" evidence="3">
    <location>
        <begin position="75"/>
        <end position="87"/>
    </location>
</feature>
<evidence type="ECO:0000313" key="4">
    <source>
        <dbReference type="EMBL" id="MEQ4480790.1"/>
    </source>
</evidence>
<evidence type="ECO:0000256" key="1">
    <source>
        <dbReference type="ARBA" id="ARBA00004496"/>
    </source>
</evidence>
<dbReference type="InterPro" id="IPR044159">
    <property type="entry name" value="IQM"/>
</dbReference>
<evidence type="ECO:0000313" key="5">
    <source>
        <dbReference type="Proteomes" id="UP001493487"/>
    </source>
</evidence>
<name>A0ABV1KLB4_9BACL</name>
<sequence>MSGRARSNAVSSSSAPFVGAQRSAGPARAPMMGAHRQQEPALEMQEAVGNQATQQAMDATPLSPEAYLYGGGGSEAASLGSAGPTPTPAAGLASVDAHSYLYGGGSSAGPELPTPADPAPATGGVYGAYRPPEDSSSAAPTAYSGIYNAYSAPERAVAPLAPSPPRLAAPANGGPSQATGPSSTPVPTGANASSAPAPSDNGNFAMKPMLAGMTSFDSSVQRPNPHMQTQLPSTTFYADTAEKRAQYARGFNDKGEMSSLSDGSNLNTIGAERPAAIGAKGDRHIFTMDGAGQFYTGDAIQENKTRGREAADRGALQQERFHHSSFLGGEEVAGAGEMQVRDGQVELVSDTSGHYRPGSKQMMQTVQQLEKNKVQTERLGVEFVGKNGTQNMQASATELLGYADHNPETAEDQMREKHSQKNSVLGELLSKSRNNPEGQNLKPSELNRRPEGAAPSAAVEQENEGASGFYMDEEDNEEPVYNDLEEIEDEEEQPVYSETSEEDAVQYSEIEHNEAENEEDTYYN</sequence>
<gene>
    <name evidence="4" type="ORF">QJS35_00135</name>
</gene>
<dbReference type="RefSeq" id="WP_232183391.1">
    <property type="nucleotide sequence ID" value="NZ_JAIOAP010000001.1"/>
</dbReference>
<keyword evidence="2" id="KW-0963">Cytoplasm</keyword>
<organism evidence="4 5">
    <name type="scientific">Cohnella silvisoli</name>
    <dbReference type="NCBI Taxonomy" id="2873699"/>
    <lineage>
        <taxon>Bacteria</taxon>
        <taxon>Bacillati</taxon>
        <taxon>Bacillota</taxon>
        <taxon>Bacilli</taxon>
        <taxon>Bacillales</taxon>
        <taxon>Paenibacillaceae</taxon>
        <taxon>Cohnella</taxon>
    </lineage>
</organism>
<dbReference type="PANTHER" id="PTHR31250:SF27">
    <property type="entry name" value="IQ DOMAIN-CONTAINING PROTEIN IQM5"/>
    <property type="match status" value="1"/>
</dbReference>
<dbReference type="PANTHER" id="PTHR31250">
    <property type="entry name" value="IQ DOMAIN-CONTAINING PROTEIN IQM3"/>
    <property type="match status" value="1"/>
</dbReference>
<evidence type="ECO:0000256" key="2">
    <source>
        <dbReference type="ARBA" id="ARBA00022490"/>
    </source>
</evidence>
<keyword evidence="5" id="KW-1185">Reference proteome</keyword>
<feature type="region of interest" description="Disordered" evidence="3">
    <location>
        <begin position="386"/>
        <end position="524"/>
    </location>
</feature>
<accession>A0ABV1KLB4</accession>
<feature type="compositionally biased region" description="Polar residues" evidence="3">
    <location>
        <begin position="431"/>
        <end position="442"/>
    </location>
</feature>
<protein>
    <submittedName>
        <fullName evidence="4">Uncharacterized protein</fullName>
    </submittedName>
</protein>
<feature type="compositionally biased region" description="Low complexity" evidence="3">
    <location>
        <begin position="1"/>
        <end position="15"/>
    </location>
</feature>
<evidence type="ECO:0000256" key="3">
    <source>
        <dbReference type="SAM" id="MobiDB-lite"/>
    </source>
</evidence>
<feature type="region of interest" description="Disordered" evidence="3">
    <location>
        <begin position="63"/>
        <end position="87"/>
    </location>
</feature>
<reference evidence="4 5" key="1">
    <citation type="journal article" date="2023" name="Genome Announc.">
        <title>Pan-Genome Analyses of the Genus Cohnella and Proposal of the Novel Species Cohnella silvisoli sp. nov., Isolated from Forest Soil.</title>
        <authorList>
            <person name="Wang C."/>
            <person name="Mao L."/>
            <person name="Bao G."/>
            <person name="Zhu H."/>
        </authorList>
    </citation>
    <scope>NUCLEOTIDE SEQUENCE [LARGE SCALE GENOMIC DNA]</scope>
    <source>
        <strain evidence="4 5">NL03-T5-1</strain>
    </source>
</reference>
<comment type="subcellular location">
    <subcellularLocation>
        <location evidence="1">Cytoplasm</location>
    </subcellularLocation>
</comment>
<feature type="region of interest" description="Disordered" evidence="3">
    <location>
        <begin position="158"/>
        <end position="206"/>
    </location>
</feature>
<dbReference type="EMBL" id="JASKHM010000001">
    <property type="protein sequence ID" value="MEQ4480790.1"/>
    <property type="molecule type" value="Genomic_DNA"/>
</dbReference>
<feature type="region of interest" description="Disordered" evidence="3">
    <location>
        <begin position="104"/>
        <end position="141"/>
    </location>
</feature>
<feature type="region of interest" description="Disordered" evidence="3">
    <location>
        <begin position="1"/>
        <end position="40"/>
    </location>
</feature>
<feature type="compositionally biased region" description="Polar residues" evidence="3">
    <location>
        <begin position="174"/>
        <end position="186"/>
    </location>
</feature>
<dbReference type="Proteomes" id="UP001493487">
    <property type="component" value="Unassembled WGS sequence"/>
</dbReference>
<feature type="compositionally biased region" description="Acidic residues" evidence="3">
    <location>
        <begin position="471"/>
        <end position="504"/>
    </location>
</feature>
<proteinExistence type="predicted"/>
<comment type="caution">
    <text evidence="4">The sequence shown here is derived from an EMBL/GenBank/DDBJ whole genome shotgun (WGS) entry which is preliminary data.</text>
</comment>